<keyword evidence="4" id="KW-0460">Magnesium</keyword>
<name>A0A366HP28_9BACT</name>
<evidence type="ECO:0000313" key="8">
    <source>
        <dbReference type="Proteomes" id="UP000253426"/>
    </source>
</evidence>
<feature type="signal peptide" evidence="6">
    <location>
        <begin position="1"/>
        <end position="19"/>
    </location>
</feature>
<comment type="cofactor">
    <cofactor evidence="1">
        <name>Mg(2+)</name>
        <dbReference type="ChEBI" id="CHEBI:18420"/>
    </cofactor>
</comment>
<dbReference type="Pfam" id="PF04794">
    <property type="entry name" value="YdjC"/>
    <property type="match status" value="1"/>
</dbReference>
<evidence type="ECO:0000256" key="4">
    <source>
        <dbReference type="ARBA" id="ARBA00022842"/>
    </source>
</evidence>
<evidence type="ECO:0008006" key="9">
    <source>
        <dbReference type="Google" id="ProtNLM"/>
    </source>
</evidence>
<dbReference type="SUPFAM" id="SSF88713">
    <property type="entry name" value="Glycoside hydrolase/deacetylase"/>
    <property type="match status" value="1"/>
</dbReference>
<dbReference type="GO" id="GO:0019213">
    <property type="term" value="F:deacetylase activity"/>
    <property type="evidence" value="ECO:0007669"/>
    <property type="project" value="TreeGrafter"/>
</dbReference>
<dbReference type="PANTHER" id="PTHR31609:SF1">
    <property type="entry name" value="CARBOHYDRATE DEACETYLASE"/>
    <property type="match status" value="1"/>
</dbReference>
<reference evidence="7 8" key="1">
    <citation type="submission" date="2018-06" db="EMBL/GenBank/DDBJ databases">
        <title>Genomic Encyclopedia of Type Strains, Phase IV (KMG-IV): sequencing the most valuable type-strain genomes for metagenomic binning, comparative biology and taxonomic classification.</title>
        <authorList>
            <person name="Goeker M."/>
        </authorList>
    </citation>
    <scope>NUCLEOTIDE SEQUENCE [LARGE SCALE GENOMIC DNA]</scope>
    <source>
        <strain evidence="7 8">DSM 25532</strain>
    </source>
</reference>
<dbReference type="InterPro" id="IPR011330">
    <property type="entry name" value="Glyco_hydro/deAcase_b/a-brl"/>
</dbReference>
<keyword evidence="5" id="KW-0119">Carbohydrate metabolism</keyword>
<proteinExistence type="predicted"/>
<evidence type="ECO:0000256" key="6">
    <source>
        <dbReference type="SAM" id="SignalP"/>
    </source>
</evidence>
<dbReference type="EMBL" id="QNRR01000003">
    <property type="protein sequence ID" value="RBP45270.1"/>
    <property type="molecule type" value="Genomic_DNA"/>
</dbReference>
<dbReference type="InterPro" id="IPR006879">
    <property type="entry name" value="YdjC-like"/>
</dbReference>
<dbReference type="GO" id="GO:0005975">
    <property type="term" value="P:carbohydrate metabolic process"/>
    <property type="evidence" value="ECO:0007669"/>
    <property type="project" value="InterPro"/>
</dbReference>
<dbReference type="Proteomes" id="UP000253426">
    <property type="component" value="Unassembled WGS sequence"/>
</dbReference>
<evidence type="ECO:0000313" key="7">
    <source>
        <dbReference type="EMBL" id="RBP45270.1"/>
    </source>
</evidence>
<dbReference type="CDD" id="cd10802">
    <property type="entry name" value="YdjC_TTHB029_like"/>
    <property type="match status" value="1"/>
</dbReference>
<dbReference type="PANTHER" id="PTHR31609">
    <property type="entry name" value="YDJC DEACETYLASE FAMILY MEMBER"/>
    <property type="match status" value="1"/>
</dbReference>
<dbReference type="GO" id="GO:0016787">
    <property type="term" value="F:hydrolase activity"/>
    <property type="evidence" value="ECO:0007669"/>
    <property type="project" value="UniProtKB-KW"/>
</dbReference>
<keyword evidence="8" id="KW-1185">Reference proteome</keyword>
<evidence type="ECO:0000256" key="5">
    <source>
        <dbReference type="ARBA" id="ARBA00023277"/>
    </source>
</evidence>
<dbReference type="Gene3D" id="3.20.20.370">
    <property type="entry name" value="Glycoside hydrolase/deacetylase"/>
    <property type="match status" value="1"/>
</dbReference>
<keyword evidence="2" id="KW-0479">Metal-binding</keyword>
<evidence type="ECO:0000256" key="3">
    <source>
        <dbReference type="ARBA" id="ARBA00022801"/>
    </source>
</evidence>
<sequence>MKTFLLLLCVAVSLSVAHAQTAPPRLIVRADDMGYSHAGNEAILKTYKEGIATSVEIIVPSPWFPEAVAMLTQRPEVDVGIHLCLSSEWDNVKWRPLTECPSLRDADGFFFPMIFPNKNYPGRSLAENKWKLEEIEKEFRAQIELALKKIPRISHVTHHMGCSELNSEVSAMAQRLASEYKLALGPGSLGMKRVSYQGPKGTSEEKIASFIKMLEGLEAGKTHLFVDHPGLDVPEVRAIHHIGYENVAVDRQGVTDTFTSPKVREVIKARGIQLISYGDLKR</sequence>
<keyword evidence="3" id="KW-0378">Hydrolase</keyword>
<dbReference type="RefSeq" id="WP_113958398.1">
    <property type="nucleotide sequence ID" value="NZ_QNRR01000003.1"/>
</dbReference>
<keyword evidence="6" id="KW-0732">Signal</keyword>
<dbReference type="AlphaFoldDB" id="A0A366HP28"/>
<protein>
    <recommendedName>
        <fullName evidence="9">Glycoside hydrolase/deacetylase ChbG (UPF0249 family)</fullName>
    </recommendedName>
</protein>
<evidence type="ECO:0000256" key="2">
    <source>
        <dbReference type="ARBA" id="ARBA00022723"/>
    </source>
</evidence>
<dbReference type="GO" id="GO:0046872">
    <property type="term" value="F:metal ion binding"/>
    <property type="evidence" value="ECO:0007669"/>
    <property type="project" value="UniProtKB-KW"/>
</dbReference>
<dbReference type="OrthoDB" id="9774177at2"/>
<feature type="chain" id="PRO_5016562062" description="Glycoside hydrolase/deacetylase ChbG (UPF0249 family)" evidence="6">
    <location>
        <begin position="20"/>
        <end position="282"/>
    </location>
</feature>
<accession>A0A366HP28</accession>
<gene>
    <name evidence="7" type="ORF">DES53_103268</name>
</gene>
<evidence type="ECO:0000256" key="1">
    <source>
        <dbReference type="ARBA" id="ARBA00001946"/>
    </source>
</evidence>
<organism evidence="7 8">
    <name type="scientific">Roseimicrobium gellanilyticum</name>
    <dbReference type="NCBI Taxonomy" id="748857"/>
    <lineage>
        <taxon>Bacteria</taxon>
        <taxon>Pseudomonadati</taxon>
        <taxon>Verrucomicrobiota</taxon>
        <taxon>Verrucomicrobiia</taxon>
        <taxon>Verrucomicrobiales</taxon>
        <taxon>Verrucomicrobiaceae</taxon>
        <taxon>Roseimicrobium</taxon>
    </lineage>
</organism>
<comment type="caution">
    <text evidence="7">The sequence shown here is derived from an EMBL/GenBank/DDBJ whole genome shotgun (WGS) entry which is preliminary data.</text>
</comment>